<dbReference type="PANTHER" id="PTHR19229:SF36">
    <property type="entry name" value="ATP-BINDING CASSETTE SUB-FAMILY A MEMBER 2"/>
    <property type="match status" value="1"/>
</dbReference>
<dbReference type="FunFam" id="3.40.50.300:FF:000298">
    <property type="entry name" value="ATP-binding cassette sub-family A member 12"/>
    <property type="match status" value="1"/>
</dbReference>
<keyword evidence="8 11" id="KW-1133">Transmembrane helix</keyword>
<keyword evidence="9 11" id="KW-0472">Membrane</keyword>
<dbReference type="GO" id="GO:0140359">
    <property type="term" value="F:ABC-type transporter activity"/>
    <property type="evidence" value="ECO:0007669"/>
    <property type="project" value="InterPro"/>
</dbReference>
<dbReference type="GO" id="GO:0005524">
    <property type="term" value="F:ATP binding"/>
    <property type="evidence" value="ECO:0007669"/>
    <property type="project" value="UniProtKB-KW"/>
</dbReference>
<dbReference type="FunFam" id="3.40.50.300:FF:000335">
    <property type="entry name" value="ATP binding cassette subfamily A member 5"/>
    <property type="match status" value="1"/>
</dbReference>
<comment type="similarity">
    <text evidence="2">Belongs to the ABC transporter superfamily. ABCA family.</text>
</comment>
<dbReference type="Pfam" id="PF23321">
    <property type="entry name" value="R1_ABCA1"/>
    <property type="match status" value="1"/>
</dbReference>
<keyword evidence="7" id="KW-0067">ATP-binding</keyword>
<feature type="compositionally biased region" description="Acidic residues" evidence="10">
    <location>
        <begin position="1261"/>
        <end position="1270"/>
    </location>
</feature>
<dbReference type="EnsemblMetazoa" id="Aqu2.1.41895_001">
    <property type="protein sequence ID" value="Aqu2.1.41895_001"/>
    <property type="gene ID" value="Aqu2.1.41895"/>
</dbReference>
<feature type="transmembrane region" description="Helical" evidence="11">
    <location>
        <begin position="820"/>
        <end position="837"/>
    </location>
</feature>
<feature type="transmembrane region" description="Helical" evidence="11">
    <location>
        <begin position="1630"/>
        <end position="1655"/>
    </location>
</feature>
<dbReference type="InterPro" id="IPR003439">
    <property type="entry name" value="ABC_transporter-like_ATP-bd"/>
</dbReference>
<keyword evidence="6" id="KW-0547">Nucleotide-binding</keyword>
<feature type="transmembrane region" description="Helical" evidence="11">
    <location>
        <begin position="787"/>
        <end position="808"/>
    </location>
</feature>
<dbReference type="SMART" id="SM00382">
    <property type="entry name" value="AAA"/>
    <property type="match status" value="2"/>
</dbReference>
<dbReference type="STRING" id="400682.A0A1X7VPW7"/>
<dbReference type="GO" id="GO:0016020">
    <property type="term" value="C:membrane"/>
    <property type="evidence" value="ECO:0007669"/>
    <property type="project" value="UniProtKB-SubCell"/>
</dbReference>
<dbReference type="GO" id="GO:0016887">
    <property type="term" value="F:ATP hydrolysis activity"/>
    <property type="evidence" value="ECO:0007669"/>
    <property type="project" value="InterPro"/>
</dbReference>
<evidence type="ECO:0000313" key="14">
    <source>
        <dbReference type="Proteomes" id="UP000007879"/>
    </source>
</evidence>
<dbReference type="PROSITE" id="PS50893">
    <property type="entry name" value="ABC_TRANSPORTER_2"/>
    <property type="match status" value="2"/>
</dbReference>
<dbReference type="InterPro" id="IPR003593">
    <property type="entry name" value="AAA+_ATPase"/>
</dbReference>
<dbReference type="InterPro" id="IPR017871">
    <property type="entry name" value="ABC_transporter-like_CS"/>
</dbReference>
<dbReference type="Gene3D" id="3.40.50.300">
    <property type="entry name" value="P-loop containing nucleotide triphosphate hydrolases"/>
    <property type="match status" value="2"/>
</dbReference>
<keyword evidence="5" id="KW-0677">Repeat</keyword>
<gene>
    <name evidence="13" type="primary">100642126</name>
</gene>
<dbReference type="GO" id="GO:0005319">
    <property type="term" value="F:lipid transporter activity"/>
    <property type="evidence" value="ECO:0007669"/>
    <property type="project" value="TreeGrafter"/>
</dbReference>
<reference evidence="14" key="1">
    <citation type="journal article" date="2010" name="Nature">
        <title>The Amphimedon queenslandica genome and the evolution of animal complexity.</title>
        <authorList>
            <person name="Srivastava M."/>
            <person name="Simakov O."/>
            <person name="Chapman J."/>
            <person name="Fahey B."/>
            <person name="Gauthier M.E."/>
            <person name="Mitros T."/>
            <person name="Richards G.S."/>
            <person name="Conaco C."/>
            <person name="Dacre M."/>
            <person name="Hellsten U."/>
            <person name="Larroux C."/>
            <person name="Putnam N.H."/>
            <person name="Stanke M."/>
            <person name="Adamska M."/>
            <person name="Darling A."/>
            <person name="Degnan S.M."/>
            <person name="Oakley T.H."/>
            <person name="Plachetzki D.C."/>
            <person name="Zhai Y."/>
            <person name="Adamski M."/>
            <person name="Calcino A."/>
            <person name="Cummins S.F."/>
            <person name="Goodstein D.M."/>
            <person name="Harris C."/>
            <person name="Jackson D.J."/>
            <person name="Leys S.P."/>
            <person name="Shu S."/>
            <person name="Woodcroft B.J."/>
            <person name="Vervoort M."/>
            <person name="Kosik K.S."/>
            <person name="Manning G."/>
            <person name="Degnan B.M."/>
            <person name="Rokhsar D.S."/>
        </authorList>
    </citation>
    <scope>NUCLEOTIDE SEQUENCE [LARGE SCALE GENOMIC DNA]</scope>
</reference>
<evidence type="ECO:0000256" key="5">
    <source>
        <dbReference type="ARBA" id="ARBA00022737"/>
    </source>
</evidence>
<sequence>MEGRSSGRFAATLKRSSKKTYLLLWKNWLLILRRPVSLVAEISIPLLLYLALVILRQIYGPTAHCDELFRPMGLPSAGFLPFAQTMMCDLSSQPSEYSSDMPIFPNANVSKLYDLLDDNFIENFASDYCSSLQTFGGNINCNAYNPNALNGDDVKFGDLLADKNSFKTFLTDTLGLSEPVATAIINSTIHTQNINNGVLPLLLGSLTGNGLPSAPGSSILTGRSLRLLICNSTLLDTVVTFNGPVGRDEVFNEVCRLNDAQFNELATELQHQLISSDCASLTSTISTINKVMELFNSLPIGLNSSSDQMSVIQEYLCGDASQGNTTANPLLILGHLLQPNPATGPDKNDDVTIPDRIVPKILYSPNTTVTRSIMHKANITFSTIEFILSWLRQIDNCSQLFLQTTNASSPVIVTIRNYTNAILQSSRNNSMIEQIRLINQLLDPNNPSNLWYSLQQVSATSEDIQAQLLRLDWDIFYPVENQEKLVELATNMWRQKELNITSVFAGIVFDENIEEVKPLRNVTLAIRMNSTYVHETDILKELIWYPGPENLEWKRRYLEAGFIFVQDMVERAIIDEIVGHRVASPGAYVHEMPYPSYNEDFFLVGIEWMLPFIMSLGWMLSVGMIVRSVVKEKETRMKEVMRMMGLGRVQLWLSWFTTSFLTLLLSVIVISLALSYGGFLTFSNGFIVFFFLLLYSILIICYCFLCSTFFTNANMGACVAALVYFLLFFLQLVVLIKFGDTHPAAIALMCLLAPVGFGLGSSFIVQYELLQTGQHFDNLFISPTADYHFSVGLVLIMFVVDIILYSVLTWYIEAVFPGKYGVSKPWYFPFIPLIRYIEKRRNQNKEKLNGSDEEREMLVFEEEGDDCDASLGSSVGNSGGAVYEEEPTHLKKGVEMKGLSKTYHLGCRGKVKALRDLTLNLYEGQILAFLGHNGAGKTTTMSLLTGLYEPTAGTSIINGLDICKNMDEIRSQLGICPQHNILFDDLTVEEHLFFFGQLKGLSKKQVKSQTPDWLSKVGMSSHRTVRTKHLSGGMKRKLSILLAFIGNSNTVILDEPTSGVDPYARKQIWDFLSQQKPGRTIMLSTHHMDEAEVLGDRLAIISKGKLLCCGSFDFLKGKFGSGHHLAVVVENEDCISLDPSSGQDIEVEPNTIEKRITSFLKEHIPDVELIGKRGQELHYLLPLQQSRPAVLQGLFAALDEAGASTLGIQQYGLTSCAMEEIFVELTSKEFEETEVKDPVEGNAPHRSLISRRSSASLPIVLDEEEEEEREGENGTEGKADESKQPKKSERVKGLNLLFYQYFALLVKRLQYSFRKRKAFFVQNILPIFVIIFTLLIAYFLLSVTDPPPLSLQPSTFFGIGPNNYVIVGNNKSGASKDYVDTLFEPCGLGATLLADPNDPASPCYKKQKVEQCNNYDKLNIHYDTVTCVSKCPTCGIDRVPLNDTPPSCYNGTVTGSRLQNLTEMDYESLTTYLLNTKLEFIEKRYGGVSFGHRRDDVSPSLDSLYNSDTNYSLPFFAVQEGAKAWHSFKGYHAMPTYLNSLNNAILRGQLPPNEANSSSLYGIKTISHPFPTTFLQKLQKALEGASFLVTPLAAMFSLGFVAGGFVLYLIEERSSNLYHLQCVCGLNRGVYWLAAFTWDIIGYILFSVVVILCYVISRDTNLSQPEAIGPVFLLFLCYGLAITPWMYVYSFMFQSPTTAYVMLFCLNFFSGLVLLVVDAIVVLEALDYDAGNFNYYLAAVPMPSYALARGIMYFTLDKPALNIYFSLSNIELPSDLSQTYQFMLALLCHAALGVLVLIAIEVFKYMRLRVKYKWNILGNTSSIIAAAAYTDDDNDVIAERNRVQNGEANESPLLLNGLSKVYNSFDFRCNKLKKFRDTRVAVNDLSLGLQKSECFGLLGLNGAGKTTTFKMITGDTTLSSGNAVVGGHSVTSEMSSARQSIGYCPQFEALSDGLTGRQHLVLFSKLRGIPSHQLKDVVNDALNMLELMPHADKPVSAYSGGNCRRLSTAIALLANPPVILLDEPTSGVDPRARQFLWGIIKKSVKKGHSILLTTHSMAECEALCTRVGIMVNGKLRCLGTPQQLKSKYGQGYKLNIRFGPADREGLMRRIVEMFPEAVIGEEHYNNIVYQLPAGLSLAVVFNKMEELRSTLDFDDYSLSQTTLDDVFIHFVSKQRSEEEQSDGIAAAVSLQEFNGTDHEMESVHVITTKGAESSRPHYTLLKNPPDETVL</sequence>
<feature type="transmembrane region" description="Helical" evidence="11">
    <location>
        <begin position="1587"/>
        <end position="1610"/>
    </location>
</feature>
<feature type="domain" description="ABC transporter" evidence="12">
    <location>
        <begin position="1867"/>
        <end position="2097"/>
    </location>
</feature>
<keyword evidence="14" id="KW-1185">Reference proteome</keyword>
<dbReference type="PANTHER" id="PTHR19229">
    <property type="entry name" value="ATP-BINDING CASSETTE TRANSPORTER SUBFAMILY A ABCA"/>
    <property type="match status" value="1"/>
</dbReference>
<evidence type="ECO:0000256" key="3">
    <source>
        <dbReference type="ARBA" id="ARBA00022448"/>
    </source>
</evidence>
<dbReference type="Proteomes" id="UP000007879">
    <property type="component" value="Unassembled WGS sequence"/>
</dbReference>
<evidence type="ECO:0000256" key="10">
    <source>
        <dbReference type="SAM" id="MobiDB-lite"/>
    </source>
</evidence>
<dbReference type="CDD" id="cd03263">
    <property type="entry name" value="ABC_subfamily_A"/>
    <property type="match status" value="2"/>
</dbReference>
<proteinExistence type="inferred from homology"/>
<dbReference type="Pfam" id="PF00005">
    <property type="entry name" value="ABC_tran"/>
    <property type="match status" value="2"/>
</dbReference>
<feature type="transmembrane region" description="Helical" evidence="11">
    <location>
        <begin position="1699"/>
        <end position="1723"/>
    </location>
</feature>
<keyword evidence="4 11" id="KW-0812">Transmembrane</keyword>
<reference evidence="13" key="2">
    <citation type="submission" date="2017-05" db="UniProtKB">
        <authorList>
            <consortium name="EnsemblMetazoa"/>
        </authorList>
    </citation>
    <scope>IDENTIFICATION</scope>
</reference>
<dbReference type="eggNOG" id="KOG0059">
    <property type="taxonomic scope" value="Eukaryota"/>
</dbReference>
<dbReference type="PROSITE" id="PS00211">
    <property type="entry name" value="ABC_TRANSPORTER_1"/>
    <property type="match status" value="1"/>
</dbReference>
<accession>A0A1X7VPW7</accession>
<feature type="transmembrane region" description="Helical" evidence="11">
    <location>
        <begin position="651"/>
        <end position="674"/>
    </location>
</feature>
<dbReference type="InParanoid" id="A0A1X7VPW7"/>
<dbReference type="SUPFAM" id="SSF52540">
    <property type="entry name" value="P-loop containing nucleoside triphosphate hydrolases"/>
    <property type="match status" value="2"/>
</dbReference>
<evidence type="ECO:0000259" key="12">
    <source>
        <dbReference type="PROSITE" id="PS50893"/>
    </source>
</evidence>
<protein>
    <recommendedName>
        <fullName evidence="12">ABC transporter domain-containing protein</fullName>
    </recommendedName>
</protein>
<evidence type="ECO:0000313" key="13">
    <source>
        <dbReference type="EnsemblMetazoa" id="Aqu2.1.41895_001"/>
    </source>
</evidence>
<feature type="transmembrane region" description="Helical" evidence="11">
    <location>
        <begin position="608"/>
        <end position="630"/>
    </location>
</feature>
<dbReference type="Pfam" id="PF12698">
    <property type="entry name" value="ABC2_membrane_3"/>
    <property type="match status" value="2"/>
</dbReference>
<evidence type="ECO:0000256" key="8">
    <source>
        <dbReference type="ARBA" id="ARBA00022989"/>
    </source>
</evidence>
<comment type="subcellular location">
    <subcellularLocation>
        <location evidence="1">Membrane</location>
        <topology evidence="1">Multi-pass membrane protein</topology>
    </subcellularLocation>
</comment>
<dbReference type="InterPro" id="IPR027417">
    <property type="entry name" value="P-loop_NTPase"/>
</dbReference>
<feature type="compositionally biased region" description="Basic and acidic residues" evidence="10">
    <location>
        <begin position="1271"/>
        <end position="1286"/>
    </location>
</feature>
<feature type="transmembrane region" description="Helical" evidence="11">
    <location>
        <begin position="1667"/>
        <end position="1687"/>
    </location>
</feature>
<feature type="transmembrane region" description="Helical" evidence="11">
    <location>
        <begin position="1782"/>
        <end position="1803"/>
    </location>
</feature>
<feature type="transmembrane region" description="Helical" evidence="11">
    <location>
        <begin position="686"/>
        <end position="705"/>
    </location>
</feature>
<evidence type="ECO:0000256" key="4">
    <source>
        <dbReference type="ARBA" id="ARBA00022692"/>
    </source>
</evidence>
<evidence type="ECO:0000256" key="1">
    <source>
        <dbReference type="ARBA" id="ARBA00004141"/>
    </source>
</evidence>
<feature type="transmembrane region" description="Helical" evidence="11">
    <location>
        <begin position="717"/>
        <end position="738"/>
    </location>
</feature>
<keyword evidence="3" id="KW-0813">Transport</keyword>
<evidence type="ECO:0000256" key="9">
    <source>
        <dbReference type="ARBA" id="ARBA00023136"/>
    </source>
</evidence>
<dbReference type="KEGG" id="aqu:100642126"/>
<dbReference type="InterPro" id="IPR026082">
    <property type="entry name" value="ABCA"/>
</dbReference>
<evidence type="ECO:0000256" key="11">
    <source>
        <dbReference type="SAM" id="Phobius"/>
    </source>
</evidence>
<feature type="transmembrane region" description="Helical" evidence="11">
    <location>
        <begin position="1319"/>
        <end position="1341"/>
    </location>
</feature>
<feature type="domain" description="ABC transporter" evidence="12">
    <location>
        <begin position="894"/>
        <end position="1128"/>
    </location>
</feature>
<dbReference type="InterPro" id="IPR056264">
    <property type="entry name" value="R2_ABCA1-4-like"/>
</dbReference>
<feature type="transmembrane region" description="Helical" evidence="11">
    <location>
        <begin position="744"/>
        <end position="767"/>
    </location>
</feature>
<organism evidence="13">
    <name type="scientific">Amphimedon queenslandica</name>
    <name type="common">Sponge</name>
    <dbReference type="NCBI Taxonomy" id="400682"/>
    <lineage>
        <taxon>Eukaryota</taxon>
        <taxon>Metazoa</taxon>
        <taxon>Porifera</taxon>
        <taxon>Demospongiae</taxon>
        <taxon>Heteroscleromorpha</taxon>
        <taxon>Haplosclerida</taxon>
        <taxon>Niphatidae</taxon>
        <taxon>Amphimedon</taxon>
    </lineage>
</organism>
<dbReference type="EnsemblMetazoa" id="XM_011410440.2">
    <property type="protein sequence ID" value="XP_011408742.1"/>
    <property type="gene ID" value="LOC100642126"/>
</dbReference>
<dbReference type="InterPro" id="IPR013525">
    <property type="entry name" value="ABC2_TM"/>
</dbReference>
<evidence type="ECO:0000256" key="6">
    <source>
        <dbReference type="ARBA" id="ARBA00022741"/>
    </source>
</evidence>
<name>A0A1X7VPW7_AMPQE</name>
<dbReference type="OrthoDB" id="8061355at2759"/>
<evidence type="ECO:0000256" key="2">
    <source>
        <dbReference type="ARBA" id="ARBA00008869"/>
    </source>
</evidence>
<evidence type="ECO:0000256" key="7">
    <source>
        <dbReference type="ARBA" id="ARBA00022840"/>
    </source>
</evidence>
<feature type="region of interest" description="Disordered" evidence="10">
    <location>
        <begin position="1260"/>
        <end position="1286"/>
    </location>
</feature>